<dbReference type="AlphaFoldDB" id="A0A3P7JG67"/>
<reference evidence="1 2" key="1">
    <citation type="submission" date="2018-11" db="EMBL/GenBank/DDBJ databases">
        <authorList>
            <consortium name="Pathogen Informatics"/>
        </authorList>
    </citation>
    <scope>NUCLEOTIDE SEQUENCE [LARGE SCALE GENOMIC DNA]</scope>
</reference>
<sequence length="131" mass="15297">MWPPIQVEPTGKQKKSLERYITAQCYSIESRTAVRKPRTEVLAKRNWTVKTAHRYVEDSRRAKMDVAIRGRLEIMAKKSNREENKHLGAHQRCLGMALKLIGGRSEHELQRQYQCLAEQLGELAETFKFQE</sequence>
<gene>
    <name evidence="1" type="ORF">SVUK_LOCUS12192</name>
</gene>
<evidence type="ECO:0000313" key="2">
    <source>
        <dbReference type="Proteomes" id="UP000270094"/>
    </source>
</evidence>
<organism evidence="1 2">
    <name type="scientific">Strongylus vulgaris</name>
    <name type="common">Blood worm</name>
    <dbReference type="NCBI Taxonomy" id="40348"/>
    <lineage>
        <taxon>Eukaryota</taxon>
        <taxon>Metazoa</taxon>
        <taxon>Ecdysozoa</taxon>
        <taxon>Nematoda</taxon>
        <taxon>Chromadorea</taxon>
        <taxon>Rhabditida</taxon>
        <taxon>Rhabditina</taxon>
        <taxon>Rhabditomorpha</taxon>
        <taxon>Strongyloidea</taxon>
        <taxon>Strongylidae</taxon>
        <taxon>Strongylus</taxon>
    </lineage>
</organism>
<accession>A0A3P7JG67</accession>
<name>A0A3P7JG67_STRVU</name>
<evidence type="ECO:0000313" key="1">
    <source>
        <dbReference type="EMBL" id="VDM77194.1"/>
    </source>
</evidence>
<dbReference type="EMBL" id="UYYB01098637">
    <property type="protein sequence ID" value="VDM77194.1"/>
    <property type="molecule type" value="Genomic_DNA"/>
</dbReference>
<proteinExistence type="predicted"/>
<protein>
    <submittedName>
        <fullName evidence="1">Uncharacterized protein</fullName>
    </submittedName>
</protein>
<dbReference type="Proteomes" id="UP000270094">
    <property type="component" value="Unassembled WGS sequence"/>
</dbReference>
<keyword evidence="2" id="KW-1185">Reference proteome</keyword>